<dbReference type="InterPro" id="IPR043519">
    <property type="entry name" value="NT_sf"/>
</dbReference>
<feature type="domain" description="Poly(A) RNA polymerase mitochondrial-like central palm" evidence="2">
    <location>
        <begin position="1266"/>
        <end position="1390"/>
    </location>
</feature>
<dbReference type="GO" id="GO:1990817">
    <property type="term" value="F:poly(A) RNA polymerase activity"/>
    <property type="evidence" value="ECO:0007669"/>
    <property type="project" value="InterPro"/>
</dbReference>
<dbReference type="EMBL" id="JBGBPQ010000003">
    <property type="protein sequence ID" value="KAL1527289.1"/>
    <property type="molecule type" value="Genomic_DNA"/>
</dbReference>
<dbReference type="PANTHER" id="PTHR23092">
    <property type="entry name" value="POLY(A) RNA POLYMERASE"/>
    <property type="match status" value="1"/>
</dbReference>
<feature type="region of interest" description="Disordered" evidence="1">
    <location>
        <begin position="1"/>
        <end position="21"/>
    </location>
</feature>
<evidence type="ECO:0000313" key="3">
    <source>
        <dbReference type="EMBL" id="KAL1527289.1"/>
    </source>
</evidence>
<feature type="compositionally biased region" description="Pro residues" evidence="1">
    <location>
        <begin position="549"/>
        <end position="563"/>
    </location>
</feature>
<feature type="compositionally biased region" description="Low complexity" evidence="1">
    <location>
        <begin position="849"/>
        <end position="876"/>
    </location>
</feature>
<dbReference type="PANTHER" id="PTHR23092:SF48">
    <property type="entry name" value="NUCLEOTIDYLTRANSFERASE FAMILY PROTEIN"/>
    <property type="match status" value="1"/>
</dbReference>
<feature type="compositionally biased region" description="Pro residues" evidence="1">
    <location>
        <begin position="617"/>
        <end position="635"/>
    </location>
</feature>
<feature type="region of interest" description="Disordered" evidence="1">
    <location>
        <begin position="456"/>
        <end position="499"/>
    </location>
</feature>
<feature type="region of interest" description="Disordered" evidence="1">
    <location>
        <begin position="754"/>
        <end position="894"/>
    </location>
</feature>
<feature type="compositionally biased region" description="Gly residues" evidence="1">
    <location>
        <begin position="1057"/>
        <end position="1070"/>
    </location>
</feature>
<feature type="region of interest" description="Disordered" evidence="1">
    <location>
        <begin position="1127"/>
        <end position="1153"/>
    </location>
</feature>
<organism evidence="3 4">
    <name type="scientific">Prymnesium parvum</name>
    <name type="common">Toxic golden alga</name>
    <dbReference type="NCBI Taxonomy" id="97485"/>
    <lineage>
        <taxon>Eukaryota</taxon>
        <taxon>Haptista</taxon>
        <taxon>Haptophyta</taxon>
        <taxon>Prymnesiophyceae</taxon>
        <taxon>Prymnesiales</taxon>
        <taxon>Prymnesiaceae</taxon>
        <taxon>Prymnesium</taxon>
    </lineage>
</organism>
<feature type="compositionally biased region" description="Low complexity" evidence="1">
    <location>
        <begin position="564"/>
        <end position="575"/>
    </location>
</feature>
<sequence length="1712" mass="180169">MRSAPPAAAAPPTAPPTAPPSAAEFRRFVRAYFDLLSPEDAQRVLSFTSAEWTAQLRKMHSQLHAEGEGLFCCVEAEAAAHGRARRRPRASAAHADAHAAPCVLVRRWSHSSAAGELLVPRHPMSAGEAARRDAEATLLAAVRLSDRVEPFDTLVLSKALLRHPAKLWRACLLLSGGRFAGAPCSPAAAEAPTARCAWFSASGWFSLGAFVANRLELQLCASLCAAHVASRGGARGGAAVHRVPSAWLCAMPREERARLLLRAHAELGLALKQRRKLLALTSRRGGRGGRGGCAEHGGGGEVHFDAAVLQQLACALHGCHCDEAKGAAGGGEGRLPWLARVGGALAEGAAGIEAADRLLSMVFEAPLARINGAPPLLNPRPLLSCTNGVSHFLPSHRDTASAPPPPSLPLLRTIPSPPPLCLSAGAFDHLCRKVKAGLLEAHASHLAQQLVKEEAGKAEPLASKPAPAKRAAPPPRPAAPPPSAARDDDESADVSRSVDAVQWPPSAWHIQAAGRDAPQAWVDLARAQLPSPPPRGGAPLPRKRGQRRAPPPAEPPPSSPPLASPQSSLSRTTSSCAPTPPLTRGASHETWPDTPSAAMSSCSSPTSGSVAATPDVTPRPTPGLGPAHAPLPPPFGGACAAVSPAARRQPPPSDLWDPSSPPWALLFGRAAAPTHECFARAQHAGSSRMLDALIGQYPEAAAKQYPTWAQAVKASPPPRYLLPAAPPSDELSPLSAAAEMACAAAETAVETVLLDSPPPHAVPPSPTPITRPPAAPPSLPPPAPPPPPPPPAAAAALAPPATPLPAPPCAATPPHPASDAAPPAACASLLLSQPRASRPPSPRQPRSPPTALLSPLPSQAQKRTSSFRRASSATRLRSPERTPGASRSSSVSHDACSSVFARSAGLDHAASVPRGRAASRGLDSPLFAAAEMAERRREAAEASRHAARMGGEEAAERRRDGEACGGRAEACAAAQAVAAECVVSSRCDESGGRAEGGELCIQEAVEDEASADEGEVRAIVRAEAGRTPEEARRHLRAASFSEGSFPRGRAEPTAAAQGGGGGGDEGGSPRGGAPPEPRTLALQCAHHENALLRQPLILTCDVHPRNTSARTHVTPPLRHDYAAISLHQQHHHATPPPPPPPPPPPTGDSPRLRGCAQACSQLESELLGLTAAFPTAVGGAVPSYAPIGPQPASNAISRAPVVDAHGQFALASQLSAAAARLAACSAHLSSLAAKAAMAPVETMYMMLDADIKRYVNSCSTEVQRHSAVHGMALAKIKSVVSLLWPRAQVKAFGSFATGLMRPGSDIDLVVTLPPVRTTTCFPEAPGTLDGVAPKDTWQASLARCLIEQNWVIPESVRTIDSAMVPIVSFATKFMVTGQQPLRLDVSFEGSVHNGLQTNEFVSRTLVSRPEIKPLTLVLKQFLAERSLDKPYLGGLSSYGLLLMVLRFLQSQEAAGAAPRDGQRNLGALFIQLLDFYGNRFDPRTLGVSVVRNRGEGEYIQRSVGNLRFANNSARRVYDLSQLSPHGGWAALQLQQAYPYGLRPRPASEAGDWCAPLDPYDYPQPPHRGRQRLSSQTLELSRQPRRAASTLSVSDASDTFSVAEMSDIGMYDMSLSRAAGAHPWRQSVGPATAPPPPHLATKFCFDPLYIEDPLRPSNNVGRNCFRIYAIQQEFSKAQQLCMQQDFSMDSQHQSHEFPILSRLLRDLLLPREG</sequence>
<dbReference type="SUPFAM" id="SSF81301">
    <property type="entry name" value="Nucleotidyltransferase"/>
    <property type="match status" value="1"/>
</dbReference>
<dbReference type="InterPro" id="IPR045862">
    <property type="entry name" value="Trf4-like"/>
</dbReference>
<evidence type="ECO:0000313" key="4">
    <source>
        <dbReference type="Proteomes" id="UP001515480"/>
    </source>
</evidence>
<protein>
    <recommendedName>
        <fullName evidence="2">Poly(A) RNA polymerase mitochondrial-like central palm domain-containing protein</fullName>
    </recommendedName>
</protein>
<feature type="compositionally biased region" description="Pro residues" evidence="1">
    <location>
        <begin position="8"/>
        <end position="19"/>
    </location>
</feature>
<gene>
    <name evidence="3" type="ORF">AB1Y20_015962</name>
</gene>
<evidence type="ECO:0000259" key="2">
    <source>
        <dbReference type="Pfam" id="PF22600"/>
    </source>
</evidence>
<feature type="compositionally biased region" description="Low complexity" evidence="1">
    <location>
        <begin position="596"/>
        <end position="612"/>
    </location>
</feature>
<name>A0AB34K4H2_PRYPA</name>
<dbReference type="CDD" id="cd05402">
    <property type="entry name" value="NT_PAP_TUTase"/>
    <property type="match status" value="1"/>
</dbReference>
<dbReference type="InterPro" id="IPR054708">
    <property type="entry name" value="MTPAP-like_central"/>
</dbReference>
<feature type="compositionally biased region" description="Low complexity" evidence="1">
    <location>
        <begin position="817"/>
        <end position="836"/>
    </location>
</feature>
<feature type="compositionally biased region" description="Pro residues" evidence="1">
    <location>
        <begin position="837"/>
        <end position="848"/>
    </location>
</feature>
<dbReference type="GO" id="GO:0003729">
    <property type="term" value="F:mRNA binding"/>
    <property type="evidence" value="ECO:0007669"/>
    <property type="project" value="TreeGrafter"/>
</dbReference>
<accession>A0AB34K4H2</accession>
<feature type="region of interest" description="Disordered" evidence="1">
    <location>
        <begin position="527"/>
        <end position="662"/>
    </location>
</feature>
<comment type="caution">
    <text evidence="3">The sequence shown here is derived from an EMBL/GenBank/DDBJ whole genome shotgun (WGS) entry which is preliminary data.</text>
</comment>
<proteinExistence type="predicted"/>
<feature type="compositionally biased region" description="Pro residues" evidence="1">
    <location>
        <begin position="800"/>
        <end position="816"/>
    </location>
</feature>
<dbReference type="GO" id="GO:0046872">
    <property type="term" value="F:metal ion binding"/>
    <property type="evidence" value="ECO:0007669"/>
    <property type="project" value="UniProtKB-KW"/>
</dbReference>
<dbReference type="Pfam" id="PF22600">
    <property type="entry name" value="MTPAP-like_central"/>
    <property type="match status" value="1"/>
</dbReference>
<feature type="compositionally biased region" description="Pro residues" evidence="1">
    <location>
        <begin position="756"/>
        <end position="792"/>
    </location>
</feature>
<feature type="region of interest" description="Disordered" evidence="1">
    <location>
        <begin position="1555"/>
        <end position="1592"/>
    </location>
</feature>
<feature type="region of interest" description="Disordered" evidence="1">
    <location>
        <begin position="1038"/>
        <end position="1078"/>
    </location>
</feature>
<dbReference type="GO" id="GO:0031499">
    <property type="term" value="C:TRAMP complex"/>
    <property type="evidence" value="ECO:0007669"/>
    <property type="project" value="TreeGrafter"/>
</dbReference>
<feature type="compositionally biased region" description="Low complexity" evidence="1">
    <location>
        <begin position="462"/>
        <end position="471"/>
    </location>
</feature>
<feature type="compositionally biased region" description="Pro residues" evidence="1">
    <location>
        <begin position="472"/>
        <end position="483"/>
    </location>
</feature>
<feature type="compositionally biased region" description="Pro residues" evidence="1">
    <location>
        <begin position="1134"/>
        <end position="1147"/>
    </location>
</feature>
<dbReference type="SUPFAM" id="SSF81631">
    <property type="entry name" value="PAP/OAS1 substrate-binding domain"/>
    <property type="match status" value="1"/>
</dbReference>
<dbReference type="Proteomes" id="UP001515480">
    <property type="component" value="Unassembled WGS sequence"/>
</dbReference>
<reference evidence="3 4" key="1">
    <citation type="journal article" date="2024" name="Science">
        <title>Giant polyketide synthase enzymes in the biosynthesis of giant marine polyether toxins.</title>
        <authorList>
            <person name="Fallon T.R."/>
            <person name="Shende V.V."/>
            <person name="Wierzbicki I.H."/>
            <person name="Pendleton A.L."/>
            <person name="Watervoot N.F."/>
            <person name="Auber R.P."/>
            <person name="Gonzalez D.J."/>
            <person name="Wisecaver J.H."/>
            <person name="Moore B.S."/>
        </authorList>
    </citation>
    <scope>NUCLEOTIDE SEQUENCE [LARGE SCALE GENOMIC DNA]</scope>
    <source>
        <strain evidence="3 4">12B1</strain>
    </source>
</reference>
<dbReference type="GO" id="GO:0005730">
    <property type="term" value="C:nucleolus"/>
    <property type="evidence" value="ECO:0007669"/>
    <property type="project" value="TreeGrafter"/>
</dbReference>
<dbReference type="GO" id="GO:0031123">
    <property type="term" value="P:RNA 3'-end processing"/>
    <property type="evidence" value="ECO:0007669"/>
    <property type="project" value="TreeGrafter"/>
</dbReference>
<dbReference type="GO" id="GO:0043634">
    <property type="term" value="P:polyadenylation-dependent ncRNA catabolic process"/>
    <property type="evidence" value="ECO:0007669"/>
    <property type="project" value="TreeGrafter"/>
</dbReference>
<feature type="region of interest" description="Disordered" evidence="1">
    <location>
        <begin position="932"/>
        <end position="956"/>
    </location>
</feature>
<evidence type="ECO:0000256" key="1">
    <source>
        <dbReference type="SAM" id="MobiDB-lite"/>
    </source>
</evidence>
<dbReference type="Gene3D" id="3.30.460.10">
    <property type="entry name" value="Beta Polymerase, domain 2"/>
    <property type="match status" value="1"/>
</dbReference>
<keyword evidence="4" id="KW-1185">Reference proteome</keyword>
<dbReference type="Gene3D" id="1.10.1410.10">
    <property type="match status" value="1"/>
</dbReference>